<comment type="caution">
    <text evidence="1">The sequence shown here is derived from an EMBL/GenBank/DDBJ whole genome shotgun (WGS) entry which is preliminary data.</text>
</comment>
<organism evidence="1">
    <name type="scientific">bioreactor metagenome</name>
    <dbReference type="NCBI Taxonomy" id="1076179"/>
    <lineage>
        <taxon>unclassified sequences</taxon>
        <taxon>metagenomes</taxon>
        <taxon>ecological metagenomes</taxon>
    </lineage>
</organism>
<protein>
    <recommendedName>
        <fullName evidence="2">DUF1643 domain-containing protein</fullName>
    </recommendedName>
</protein>
<sequence length="179" mass="20943">MNENVLEKVGIINSKATFDKLGKHRYVLERVWDKDSSKAMVSVVLFNPSYANEILYDYTSMKVINYLINQNKYRGVYILNLYSIITRKSEDVKSELKLADIKENNNYIELCFKKSKKIYIAWGSNEGNIRRVREIINILKNNKFNEVYKLVDKDGKSFHPSRCNIVDEESISLESILDK</sequence>
<evidence type="ECO:0000313" key="1">
    <source>
        <dbReference type="EMBL" id="MPM15648.1"/>
    </source>
</evidence>
<accession>A0A644XIN2</accession>
<proteinExistence type="predicted"/>
<dbReference type="EMBL" id="VSSQ01002478">
    <property type="protein sequence ID" value="MPM15648.1"/>
    <property type="molecule type" value="Genomic_DNA"/>
</dbReference>
<dbReference type="Pfam" id="PF07799">
    <property type="entry name" value="DUF1643"/>
    <property type="match status" value="1"/>
</dbReference>
<name>A0A644XIN2_9ZZZZ</name>
<evidence type="ECO:0008006" key="2">
    <source>
        <dbReference type="Google" id="ProtNLM"/>
    </source>
</evidence>
<gene>
    <name evidence="1" type="ORF">SDC9_62019</name>
</gene>
<dbReference type="InterPro" id="IPR012441">
    <property type="entry name" value="DUF1643"/>
</dbReference>
<reference evidence="1" key="1">
    <citation type="submission" date="2019-08" db="EMBL/GenBank/DDBJ databases">
        <authorList>
            <person name="Kucharzyk K."/>
            <person name="Murdoch R.W."/>
            <person name="Higgins S."/>
            <person name="Loffler F."/>
        </authorList>
    </citation>
    <scope>NUCLEOTIDE SEQUENCE</scope>
</reference>
<dbReference type="AlphaFoldDB" id="A0A644XIN2"/>